<reference evidence="1 2" key="1">
    <citation type="submission" date="2020-08" db="EMBL/GenBank/DDBJ databases">
        <title>A Genomic Blueprint of the Chicken Gut Microbiome.</title>
        <authorList>
            <person name="Gilroy R."/>
            <person name="Ravi A."/>
            <person name="Getino M."/>
            <person name="Pursley I."/>
            <person name="Horton D.L."/>
            <person name="Alikhan N.-F."/>
            <person name="Baker D."/>
            <person name="Gharbi K."/>
            <person name="Hall N."/>
            <person name="Watson M."/>
            <person name="Adriaenssens E.M."/>
            <person name="Foster-Nyarko E."/>
            <person name="Jarju S."/>
            <person name="Secka A."/>
            <person name="Antonio M."/>
            <person name="Oren A."/>
            <person name="Chaudhuri R."/>
            <person name="La Ragione R.M."/>
            <person name="Hildebrand F."/>
            <person name="Pallen M.J."/>
        </authorList>
    </citation>
    <scope>NUCLEOTIDE SEQUENCE [LARGE SCALE GENOMIC DNA]</scope>
    <source>
        <strain evidence="1 2">Sa3CUN1</strain>
    </source>
</reference>
<dbReference type="EMBL" id="JACSQZ010000047">
    <property type="protein sequence ID" value="MBD7915864.1"/>
    <property type="molecule type" value="Genomic_DNA"/>
</dbReference>
<gene>
    <name evidence="1" type="ORF">H9660_11985</name>
</gene>
<comment type="caution">
    <text evidence="1">The sequence shown here is derived from an EMBL/GenBank/DDBJ whole genome shotgun (WGS) entry which is preliminary data.</text>
</comment>
<evidence type="ECO:0000313" key="2">
    <source>
        <dbReference type="Proteomes" id="UP000640335"/>
    </source>
</evidence>
<proteinExistence type="predicted"/>
<accession>A0ABR8Q6F7</accession>
<dbReference type="RefSeq" id="WP_191750616.1">
    <property type="nucleotide sequence ID" value="NZ_JACSQZ010000047.1"/>
</dbReference>
<evidence type="ECO:0000313" key="1">
    <source>
        <dbReference type="EMBL" id="MBD7915864.1"/>
    </source>
</evidence>
<keyword evidence="2" id="KW-1185">Reference proteome</keyword>
<sequence>MVEPIRVDRDTKEKLNLLIVEKGLHKLRVKIVNITSMVVKDWIKDPVLDKEKIIKNKKIRAERVNVDLTKEEKDKLYEIYVRYYQREVNSVSALIYNIINQYVESEFEKLKCD</sequence>
<dbReference type="Proteomes" id="UP000640335">
    <property type="component" value="Unassembled WGS sequence"/>
</dbReference>
<name>A0ABR8Q6F7_9CLOT</name>
<protein>
    <submittedName>
        <fullName evidence="1">Uncharacterized protein</fullName>
    </submittedName>
</protein>
<organism evidence="1 2">
    <name type="scientific">Clostridium gallinarum</name>
    <dbReference type="NCBI Taxonomy" id="2762246"/>
    <lineage>
        <taxon>Bacteria</taxon>
        <taxon>Bacillati</taxon>
        <taxon>Bacillota</taxon>
        <taxon>Clostridia</taxon>
        <taxon>Eubacteriales</taxon>
        <taxon>Clostridiaceae</taxon>
        <taxon>Clostridium</taxon>
    </lineage>
</organism>